<name>A0A7W7G703_9ACTN</name>
<evidence type="ECO:0000256" key="1">
    <source>
        <dbReference type="SAM" id="MobiDB-lite"/>
    </source>
</evidence>
<dbReference type="AlphaFoldDB" id="A0A7W7G703"/>
<protein>
    <submittedName>
        <fullName evidence="2">Uncharacterized protein</fullName>
    </submittedName>
</protein>
<comment type="caution">
    <text evidence="2">The sequence shown here is derived from an EMBL/GenBank/DDBJ whole genome shotgun (WGS) entry which is preliminary data.</text>
</comment>
<feature type="region of interest" description="Disordered" evidence="1">
    <location>
        <begin position="1"/>
        <end position="22"/>
    </location>
</feature>
<proteinExistence type="predicted"/>
<sequence length="214" mass="23663">MPGTARPWRQPHLTPEQAEERDQQARIERLERVGVMPGEHPAPVDVGVLDTMASILADAVVIADEIHHRTLIAAPEAPSTAYADARPYLNYAARNLHFTDIADWAAPIACKMVDQTARTLALVLDGQFLDVECPWCHGVTEQAPAGGARTWRVYALPGDMIAIVCEGICEPPHREVGTWWRGHPCWPLSDWEGLARRVMPEAEQAAHAREMIAS</sequence>
<dbReference type="EMBL" id="JACHND010000001">
    <property type="protein sequence ID" value="MBB4700103.1"/>
    <property type="molecule type" value="Genomic_DNA"/>
</dbReference>
<accession>A0A7W7G703</accession>
<dbReference type="RefSeq" id="WP_184878018.1">
    <property type="nucleotide sequence ID" value="NZ_BOOV01000009.1"/>
</dbReference>
<evidence type="ECO:0000313" key="3">
    <source>
        <dbReference type="Proteomes" id="UP000542210"/>
    </source>
</evidence>
<dbReference type="Proteomes" id="UP000542210">
    <property type="component" value="Unassembled WGS sequence"/>
</dbReference>
<keyword evidence="3" id="KW-1185">Reference proteome</keyword>
<gene>
    <name evidence="2" type="ORF">BJ982_001647</name>
</gene>
<organism evidence="2 3">
    <name type="scientific">Sphaerisporangium siamense</name>
    <dbReference type="NCBI Taxonomy" id="795645"/>
    <lineage>
        <taxon>Bacteria</taxon>
        <taxon>Bacillati</taxon>
        <taxon>Actinomycetota</taxon>
        <taxon>Actinomycetes</taxon>
        <taxon>Streptosporangiales</taxon>
        <taxon>Streptosporangiaceae</taxon>
        <taxon>Sphaerisporangium</taxon>
    </lineage>
</organism>
<evidence type="ECO:0000313" key="2">
    <source>
        <dbReference type="EMBL" id="MBB4700103.1"/>
    </source>
</evidence>
<reference evidence="2 3" key="1">
    <citation type="submission" date="2020-08" db="EMBL/GenBank/DDBJ databases">
        <title>Sequencing the genomes of 1000 actinobacteria strains.</title>
        <authorList>
            <person name="Klenk H.-P."/>
        </authorList>
    </citation>
    <scope>NUCLEOTIDE SEQUENCE [LARGE SCALE GENOMIC DNA]</scope>
    <source>
        <strain evidence="2 3">DSM 45784</strain>
    </source>
</reference>